<name>A0ABR7D4W7_9BACT</name>
<comment type="caution">
    <text evidence="1">The sequence shown here is derived from an EMBL/GenBank/DDBJ whole genome shotgun (WGS) entry which is preliminary data.</text>
</comment>
<dbReference type="Proteomes" id="UP000646484">
    <property type="component" value="Unassembled WGS sequence"/>
</dbReference>
<evidence type="ECO:0000313" key="2">
    <source>
        <dbReference type="Proteomes" id="UP000646484"/>
    </source>
</evidence>
<dbReference type="SUPFAM" id="SSF63829">
    <property type="entry name" value="Calcium-dependent phosphotriesterase"/>
    <property type="match status" value="1"/>
</dbReference>
<proteinExistence type="predicted"/>
<evidence type="ECO:0008006" key="3">
    <source>
        <dbReference type="Google" id="ProtNLM"/>
    </source>
</evidence>
<protein>
    <recommendedName>
        <fullName evidence="3">Lipoprotein</fullName>
    </recommendedName>
</protein>
<dbReference type="RefSeq" id="WP_186977954.1">
    <property type="nucleotide sequence ID" value="NZ_JACOOH010000008.1"/>
</dbReference>
<reference evidence="1 2" key="1">
    <citation type="submission" date="2020-08" db="EMBL/GenBank/DDBJ databases">
        <title>Genome public.</title>
        <authorList>
            <person name="Liu C."/>
            <person name="Sun Q."/>
        </authorList>
    </citation>
    <scope>NUCLEOTIDE SEQUENCE [LARGE SCALE GENOMIC DNA]</scope>
    <source>
        <strain evidence="1 2">NSJ-56</strain>
    </source>
</reference>
<gene>
    <name evidence="1" type="ORF">H8S64_18055</name>
</gene>
<accession>A0ABR7D4W7</accession>
<dbReference type="EMBL" id="JACOOH010000008">
    <property type="protein sequence ID" value="MBC5623001.1"/>
    <property type="molecule type" value="Genomic_DNA"/>
</dbReference>
<sequence>MKRFFSTCLLFWVGIFLLLVGCKKDEVTVVEDEDIVDNELPVRLTVADYNESNTYYLLNDDESPDVYFDSKQRSFLVTQPLQISLDDELNFQIRFYSPRALKGVTIWATIEGYDEEVEFMSLEKIMPFQQLRVPVPFVTTDMTAYTRGGKKILITANPDLTVEDISFRIECDDPYWARLQSIRCKWNIAFGRYSDTQASWKYKMKASHTREAVAIALNMSYMFSSEKFEKALHEFGPLHSNNDRVEIDKHALLTRVLNHRGLVFGYTTGVMGLGGGTTYGMHEVCYLEHYADDKSITETLFHEFAHCVGYGHAGNMTYEQTGPGWITLCNNVYVELSREKELPVYSRRFLHTRKCKNRYFDDIYVASKYIIEDPELDALDGGLSPLRGVTDTGGDDGMPLTFRLDYADVPGATAATFRPKDVYAYGNTLYVVNDADNNYSVEVFNLEPNSMKQHLHSIREWSRGDETETFGGRPNGVTRANGKIYVTHEGSRTEIFDAGDYRFVTCIGTGAWGTGPSQTVHAFDVVLYKGMVAIHDKRYVNFVEEGVLTPGNVAPRLYIRSEHLGEVSAAYGMAVDERAGLLYSTHPSKRIDVFALGDIREGVTLKRVKQLAYRNMPYALDFYKGRLFVTFNGNEKFCEVDPETGDIVKDYTTVGGITLQAPEKFCIRRSTLFIVDRTKDGPCLYAIPTRELK</sequence>
<evidence type="ECO:0000313" key="1">
    <source>
        <dbReference type="EMBL" id="MBC5623001.1"/>
    </source>
</evidence>
<dbReference type="PROSITE" id="PS51257">
    <property type="entry name" value="PROKAR_LIPOPROTEIN"/>
    <property type="match status" value="1"/>
</dbReference>
<keyword evidence="2" id="KW-1185">Reference proteome</keyword>
<organism evidence="1 2">
    <name type="scientific">Butyricimonas hominis</name>
    <dbReference type="NCBI Taxonomy" id="2763032"/>
    <lineage>
        <taxon>Bacteria</taxon>
        <taxon>Pseudomonadati</taxon>
        <taxon>Bacteroidota</taxon>
        <taxon>Bacteroidia</taxon>
        <taxon>Bacteroidales</taxon>
        <taxon>Odoribacteraceae</taxon>
        <taxon>Butyricimonas</taxon>
    </lineage>
</organism>